<protein>
    <recommendedName>
        <fullName evidence="10">Soluble scavenger receptor cysteine-rich domain-containing protein SSC5D</fullName>
    </recommendedName>
</protein>
<evidence type="ECO:0000256" key="7">
    <source>
        <dbReference type="ARBA" id="ARBA00023180"/>
    </source>
</evidence>
<dbReference type="PANTHER" id="PTHR48071:SF15">
    <property type="entry name" value="SRCR DOMAIN-CONTAINING PROTEIN"/>
    <property type="match status" value="1"/>
</dbReference>
<dbReference type="Pfam" id="PF00530">
    <property type="entry name" value="SRCR"/>
    <property type="match status" value="2"/>
</dbReference>
<feature type="domain" description="SRCR" evidence="12">
    <location>
        <begin position="1"/>
        <end position="93"/>
    </location>
</feature>
<dbReference type="GO" id="GO:0005886">
    <property type="term" value="C:plasma membrane"/>
    <property type="evidence" value="ECO:0007669"/>
    <property type="project" value="TreeGrafter"/>
</dbReference>
<evidence type="ECO:0000256" key="3">
    <source>
        <dbReference type="ARBA" id="ARBA00022729"/>
    </source>
</evidence>
<dbReference type="EMBL" id="VWZN01021355">
    <property type="protein sequence ID" value="NWR52955.1"/>
    <property type="molecule type" value="Genomic_DNA"/>
</dbReference>
<dbReference type="PROSITE" id="PS50287">
    <property type="entry name" value="SRCR_2"/>
    <property type="match status" value="2"/>
</dbReference>
<proteinExistence type="predicted"/>
<comment type="caution">
    <text evidence="13">The sequence shown here is derived from an EMBL/GenBank/DDBJ whole genome shotgun (WGS) entry which is preliminary data.</text>
</comment>
<evidence type="ECO:0000256" key="10">
    <source>
        <dbReference type="ARBA" id="ARBA00069168"/>
    </source>
</evidence>
<dbReference type="Proteomes" id="UP000529728">
    <property type="component" value="Unassembled WGS sequence"/>
</dbReference>
<reference evidence="13 14" key="1">
    <citation type="submission" date="2019-09" db="EMBL/GenBank/DDBJ databases">
        <title>Bird 10,000 Genomes (B10K) Project - Family phase.</title>
        <authorList>
            <person name="Zhang G."/>
        </authorList>
    </citation>
    <scope>NUCLEOTIDE SEQUENCE [LARGE SCALE GENOMIC DNA]</scope>
    <source>
        <strain evidence="13">B10K-DU-001-18</strain>
        <tissue evidence="13">Muscle</tissue>
    </source>
</reference>
<evidence type="ECO:0000256" key="1">
    <source>
        <dbReference type="ARBA" id="ARBA00004613"/>
    </source>
</evidence>
<keyword evidence="3" id="KW-0732">Signal</keyword>
<evidence type="ECO:0000256" key="8">
    <source>
        <dbReference type="ARBA" id="ARBA00058074"/>
    </source>
</evidence>
<keyword evidence="5 11" id="KW-1015">Disulfide bond</keyword>
<keyword evidence="7" id="KW-0325">Glycoprotein</keyword>
<dbReference type="GO" id="GO:0031638">
    <property type="term" value="P:zymogen activation"/>
    <property type="evidence" value="ECO:0007669"/>
    <property type="project" value="TreeGrafter"/>
</dbReference>
<comment type="subunit">
    <text evidence="9">Interacts with LGALS1 and laminin.</text>
</comment>
<dbReference type="OrthoDB" id="536948at2759"/>
<evidence type="ECO:0000313" key="14">
    <source>
        <dbReference type="Proteomes" id="UP000529728"/>
    </source>
</evidence>
<feature type="disulfide bond" evidence="11">
    <location>
        <begin position="62"/>
        <end position="72"/>
    </location>
</feature>
<evidence type="ECO:0000256" key="9">
    <source>
        <dbReference type="ARBA" id="ARBA00064153"/>
    </source>
</evidence>
<comment type="function">
    <text evidence="8">Binds to extracellular matrix proteins. Binds to pathogen-associated molecular patterns (PAMPs) present on the cell walls of Gram-positive and Gram-negative bacteria and fungi, behaving as a pattern recognition receptor (PRR). Induces bacterial and fungal aggregation and subsequent inhibition of PAMP-induced cytokine release. Does not possess intrinsic bactericidal activity. May play a role in the innate defense and homeostasis of certain epithelial surfaces.</text>
</comment>
<evidence type="ECO:0000256" key="2">
    <source>
        <dbReference type="ARBA" id="ARBA00022525"/>
    </source>
</evidence>
<evidence type="ECO:0000256" key="4">
    <source>
        <dbReference type="ARBA" id="ARBA00022737"/>
    </source>
</evidence>
<feature type="non-terminal residue" evidence="13">
    <location>
        <position position="161"/>
    </location>
</feature>
<dbReference type="Gene3D" id="3.10.250.10">
    <property type="entry name" value="SRCR-like domain"/>
    <property type="match status" value="2"/>
</dbReference>
<feature type="disulfide bond" evidence="11">
    <location>
        <begin position="18"/>
        <end position="82"/>
    </location>
</feature>
<dbReference type="InterPro" id="IPR036772">
    <property type="entry name" value="SRCR-like_dom_sf"/>
</dbReference>
<keyword evidence="6" id="KW-0675">Receptor</keyword>
<sequence>RCVGRVEVLHAHLWGTVCDDGWTLRQAQVVCTHLGCGRALEAPGAARYGQGSGPIWLDDVTCRGDEQNFFRCTWSAWGQHNCHHAEDAGVVCAGEHGQVCAGEQGQVCAGNSSSPEVRLVGGPHLCAGRVEVLHEGRWGTVCNQGWDLRDAQVRGGTGECG</sequence>
<evidence type="ECO:0000313" key="13">
    <source>
        <dbReference type="EMBL" id="NWR52955.1"/>
    </source>
</evidence>
<evidence type="ECO:0000259" key="12">
    <source>
        <dbReference type="PROSITE" id="PS50287"/>
    </source>
</evidence>
<organism evidence="13 14">
    <name type="scientific">Regulus satrapa</name>
    <name type="common">Golden-crowned kinglet</name>
    <dbReference type="NCBI Taxonomy" id="13245"/>
    <lineage>
        <taxon>Eukaryota</taxon>
        <taxon>Metazoa</taxon>
        <taxon>Chordata</taxon>
        <taxon>Craniata</taxon>
        <taxon>Vertebrata</taxon>
        <taxon>Euteleostomi</taxon>
        <taxon>Archelosauria</taxon>
        <taxon>Archosauria</taxon>
        <taxon>Dinosauria</taxon>
        <taxon>Saurischia</taxon>
        <taxon>Theropoda</taxon>
        <taxon>Coelurosauria</taxon>
        <taxon>Aves</taxon>
        <taxon>Neognathae</taxon>
        <taxon>Neoaves</taxon>
        <taxon>Telluraves</taxon>
        <taxon>Australaves</taxon>
        <taxon>Passeriformes</taxon>
        <taxon>Regulidae</taxon>
        <taxon>Regulus</taxon>
    </lineage>
</organism>
<feature type="domain" description="SRCR" evidence="12">
    <location>
        <begin position="117"/>
        <end position="161"/>
    </location>
</feature>
<dbReference type="AlphaFoldDB" id="A0A7K4Y1P6"/>
<gene>
    <name evidence="13" type="primary">Dmbt1_5</name>
    <name evidence="13" type="ORF">REGSAT_R08013</name>
</gene>
<keyword evidence="4" id="KW-0677">Repeat</keyword>
<dbReference type="PRINTS" id="PR00258">
    <property type="entry name" value="SPERACTRCPTR"/>
</dbReference>
<keyword evidence="14" id="KW-1185">Reference proteome</keyword>
<dbReference type="SUPFAM" id="SSF56487">
    <property type="entry name" value="SRCR-like"/>
    <property type="match status" value="2"/>
</dbReference>
<evidence type="ECO:0000256" key="5">
    <source>
        <dbReference type="ARBA" id="ARBA00023157"/>
    </source>
</evidence>
<evidence type="ECO:0000256" key="11">
    <source>
        <dbReference type="PROSITE-ProRule" id="PRU00196"/>
    </source>
</evidence>
<evidence type="ECO:0000256" key="6">
    <source>
        <dbReference type="ARBA" id="ARBA00023170"/>
    </source>
</evidence>
<comment type="subcellular location">
    <subcellularLocation>
        <location evidence="1">Secreted</location>
    </subcellularLocation>
</comment>
<dbReference type="SMART" id="SM00202">
    <property type="entry name" value="SR"/>
    <property type="match status" value="1"/>
</dbReference>
<feature type="disulfide bond" evidence="11">
    <location>
        <begin position="31"/>
        <end position="92"/>
    </location>
</feature>
<accession>A0A7K4Y1P6</accession>
<name>A0A7K4Y1P6_REGSA</name>
<comment type="caution">
    <text evidence="11">Lacks conserved residue(s) required for the propagation of feature annotation.</text>
</comment>
<dbReference type="GO" id="GO:0005615">
    <property type="term" value="C:extracellular space"/>
    <property type="evidence" value="ECO:0007669"/>
    <property type="project" value="TreeGrafter"/>
</dbReference>
<feature type="non-terminal residue" evidence="13">
    <location>
        <position position="1"/>
    </location>
</feature>
<keyword evidence="2" id="KW-0964">Secreted</keyword>
<dbReference type="InterPro" id="IPR001190">
    <property type="entry name" value="SRCR"/>
</dbReference>
<dbReference type="GO" id="GO:0004252">
    <property type="term" value="F:serine-type endopeptidase activity"/>
    <property type="evidence" value="ECO:0007669"/>
    <property type="project" value="TreeGrafter"/>
</dbReference>
<dbReference type="PANTHER" id="PTHR48071">
    <property type="entry name" value="SRCR DOMAIN-CONTAINING PROTEIN"/>
    <property type="match status" value="1"/>
</dbReference>
<dbReference type="FunFam" id="3.10.250.10:FF:000007">
    <property type="entry name" value="Soluble scavenger receptor cysteine-rich domain-containing protein SSC5D"/>
    <property type="match status" value="1"/>
</dbReference>